<dbReference type="InterPro" id="IPR011268">
    <property type="entry name" value="Purine_phosphorylase"/>
</dbReference>
<evidence type="ECO:0000256" key="8">
    <source>
        <dbReference type="ARBA" id="ARBA00048556"/>
    </source>
</evidence>
<dbReference type="GO" id="GO:0009116">
    <property type="term" value="P:nucleoside metabolic process"/>
    <property type="evidence" value="ECO:0007669"/>
    <property type="project" value="InterPro"/>
</dbReference>
<dbReference type="NCBIfam" id="NF006054">
    <property type="entry name" value="PRK08202.1"/>
    <property type="match status" value="1"/>
</dbReference>
<evidence type="ECO:0000256" key="1">
    <source>
        <dbReference type="ARBA" id="ARBA00002678"/>
    </source>
</evidence>
<dbReference type="PANTHER" id="PTHR11904">
    <property type="entry name" value="METHYLTHIOADENOSINE/PURINE NUCLEOSIDE PHOSPHORYLASE"/>
    <property type="match status" value="1"/>
</dbReference>
<feature type="domain" description="Nucleoside phosphorylase" evidence="9">
    <location>
        <begin position="2"/>
        <end position="166"/>
    </location>
</feature>
<dbReference type="UniPathway" id="UPA00606"/>
<dbReference type="InterPro" id="IPR000845">
    <property type="entry name" value="Nucleoside_phosphorylase_d"/>
</dbReference>
<evidence type="ECO:0000313" key="10">
    <source>
        <dbReference type="EMBL" id="GAE25455.1"/>
    </source>
</evidence>
<comment type="similarity">
    <text evidence="3">Belongs to the PNP/MTAP phosphorylase family.</text>
</comment>
<comment type="caution">
    <text evidence="10">The sequence shown here is derived from an EMBL/GenBank/DDBJ whole genome shotgun (WGS) entry which is preliminary data.</text>
</comment>
<dbReference type="NCBIfam" id="TIGR01697">
    <property type="entry name" value="PNPH-PUNA-XAPA"/>
    <property type="match status" value="1"/>
</dbReference>
<evidence type="ECO:0000256" key="3">
    <source>
        <dbReference type="ARBA" id="ARBA00006751"/>
    </source>
</evidence>
<evidence type="ECO:0000256" key="7">
    <source>
        <dbReference type="ARBA" id="ARBA00031036"/>
    </source>
</evidence>
<evidence type="ECO:0000256" key="6">
    <source>
        <dbReference type="ARBA" id="ARBA00022679"/>
    </source>
</evidence>
<dbReference type="STRING" id="1236970.JCM9140_1452"/>
<keyword evidence="5" id="KW-0328">Glycosyltransferase</keyword>
<dbReference type="InterPro" id="IPR035994">
    <property type="entry name" value="Nucleoside_phosphorylase_sf"/>
</dbReference>
<protein>
    <recommendedName>
        <fullName evidence="4">purine-nucleoside phosphorylase</fullName>
        <ecNumber evidence="4">2.4.2.1</ecNumber>
    </recommendedName>
    <alternativeName>
        <fullName evidence="7">Inosine-guanosine phosphorylase</fullName>
    </alternativeName>
</protein>
<dbReference type="Gene3D" id="3.40.50.1580">
    <property type="entry name" value="Nucleoside phosphorylase domain"/>
    <property type="match status" value="1"/>
</dbReference>
<evidence type="ECO:0000256" key="2">
    <source>
        <dbReference type="ARBA" id="ARBA00005058"/>
    </source>
</evidence>
<evidence type="ECO:0000313" key="11">
    <source>
        <dbReference type="Proteomes" id="UP000018890"/>
    </source>
</evidence>
<dbReference type="AlphaFoldDB" id="W4Q0J7"/>
<dbReference type="CDD" id="cd09009">
    <property type="entry name" value="PNP-EcPNPII_like"/>
    <property type="match status" value="1"/>
</dbReference>
<sequence>MEQIIVTNAAGGVNESFEPGNLMIIKDHINNMGQNPLIGPNDESFGVRFPDMSTAYSERLRTLTRGQAKQLGLTIQEGVYVGNTGPTYETPAEIRMLRTLGADAVGMSTVPEVIVARHAGIEVLGISCISNMAAGILPQPLTHDEVMETTEKVKSDFLALVKAVVKEM</sequence>
<keyword evidence="6" id="KW-0808">Transferase</keyword>
<gene>
    <name evidence="10" type="ORF">JCM9140_1452</name>
</gene>
<proteinExistence type="inferred from homology"/>
<dbReference type="GO" id="GO:0005737">
    <property type="term" value="C:cytoplasm"/>
    <property type="evidence" value="ECO:0007669"/>
    <property type="project" value="TreeGrafter"/>
</dbReference>
<dbReference type="PANTHER" id="PTHR11904:SF9">
    <property type="entry name" value="PURINE NUCLEOSIDE PHOSPHORYLASE-RELATED"/>
    <property type="match status" value="1"/>
</dbReference>
<dbReference type="Proteomes" id="UP000018890">
    <property type="component" value="Unassembled WGS sequence"/>
</dbReference>
<keyword evidence="11" id="KW-1185">Reference proteome</keyword>
<comment type="pathway">
    <text evidence="2">Purine metabolism; purine nucleoside salvage.</text>
</comment>
<comment type="function">
    <text evidence="1">The purine nucleoside phosphorylases catalyze the phosphorolytic breakdown of the N-glycosidic bond in the beta-(deoxy)ribonucleoside molecules, with the formation of the corresponding free purine bases and pentose-1-phosphate. Cleaves guanosine, inosine, 2'-deoxyguanosine and 2'-deoxyinosine.</text>
</comment>
<organism evidence="10 11">
    <name type="scientific">Halalkalibacter wakoensis JCM 9140</name>
    <dbReference type="NCBI Taxonomy" id="1236970"/>
    <lineage>
        <taxon>Bacteria</taxon>
        <taxon>Bacillati</taxon>
        <taxon>Bacillota</taxon>
        <taxon>Bacilli</taxon>
        <taxon>Bacillales</taxon>
        <taxon>Bacillaceae</taxon>
        <taxon>Halalkalibacter</taxon>
    </lineage>
</organism>
<name>W4Q0J7_9BACI</name>
<accession>W4Q0J7</accession>
<dbReference type="GO" id="GO:0004731">
    <property type="term" value="F:purine-nucleoside phosphorylase activity"/>
    <property type="evidence" value="ECO:0007669"/>
    <property type="project" value="UniProtKB-EC"/>
</dbReference>
<dbReference type="EMBL" id="BAUT01000010">
    <property type="protein sequence ID" value="GAE25455.1"/>
    <property type="molecule type" value="Genomic_DNA"/>
</dbReference>
<dbReference type="SUPFAM" id="SSF53167">
    <property type="entry name" value="Purine and uridine phosphorylases"/>
    <property type="match status" value="1"/>
</dbReference>
<evidence type="ECO:0000259" key="9">
    <source>
        <dbReference type="Pfam" id="PF01048"/>
    </source>
</evidence>
<comment type="catalytic activity">
    <reaction evidence="8">
        <text>a purine 2'-deoxy-D-ribonucleoside + phosphate = a purine nucleobase + 2-deoxy-alpha-D-ribose 1-phosphate</text>
        <dbReference type="Rhea" id="RHEA:36431"/>
        <dbReference type="ChEBI" id="CHEBI:26386"/>
        <dbReference type="ChEBI" id="CHEBI:43474"/>
        <dbReference type="ChEBI" id="CHEBI:57259"/>
        <dbReference type="ChEBI" id="CHEBI:142361"/>
        <dbReference type="EC" id="2.4.2.1"/>
    </reaction>
</comment>
<reference evidence="10" key="1">
    <citation type="journal article" date="2014" name="Genome Announc.">
        <title>Draft Genome Sequences of Three Alkaliphilic Bacillus Strains, Bacillus wakoensis JCM 9140T, Bacillus akibai JCM 9157T, and Bacillus hemicellulosilyticus JCM 9152T.</title>
        <authorList>
            <person name="Yuki M."/>
            <person name="Oshima K."/>
            <person name="Suda W."/>
            <person name="Oshida Y."/>
            <person name="Kitamura K."/>
            <person name="Iida T."/>
            <person name="Hattori M."/>
            <person name="Ohkuma M."/>
        </authorList>
    </citation>
    <scope>NUCLEOTIDE SEQUENCE [LARGE SCALE GENOMIC DNA]</scope>
    <source>
        <strain evidence="10">JCM 9140</strain>
    </source>
</reference>
<dbReference type="EC" id="2.4.2.1" evidence="4"/>
<evidence type="ECO:0000256" key="5">
    <source>
        <dbReference type="ARBA" id="ARBA00022676"/>
    </source>
</evidence>
<evidence type="ECO:0000256" key="4">
    <source>
        <dbReference type="ARBA" id="ARBA00011886"/>
    </source>
</evidence>
<dbReference type="Pfam" id="PF01048">
    <property type="entry name" value="PNP_UDP_1"/>
    <property type="match status" value="1"/>
</dbReference>